<proteinExistence type="predicted"/>
<name>A0A4Y3TNB6_9PROT</name>
<protein>
    <submittedName>
        <fullName evidence="2">Uncharacterized protein</fullName>
    </submittedName>
</protein>
<dbReference type="Proteomes" id="UP000317617">
    <property type="component" value="Unassembled WGS sequence"/>
</dbReference>
<organism evidence="2 3">
    <name type="scientific">Acetobacter orleanensis</name>
    <dbReference type="NCBI Taxonomy" id="104099"/>
    <lineage>
        <taxon>Bacteria</taxon>
        <taxon>Pseudomonadati</taxon>
        <taxon>Pseudomonadota</taxon>
        <taxon>Alphaproteobacteria</taxon>
        <taxon>Acetobacterales</taxon>
        <taxon>Acetobacteraceae</taxon>
        <taxon>Acetobacter</taxon>
    </lineage>
</organism>
<keyword evidence="3" id="KW-1185">Reference proteome</keyword>
<feature type="region of interest" description="Disordered" evidence="1">
    <location>
        <begin position="36"/>
        <end position="61"/>
    </location>
</feature>
<evidence type="ECO:0000256" key="1">
    <source>
        <dbReference type="SAM" id="MobiDB-lite"/>
    </source>
</evidence>
<evidence type="ECO:0000313" key="2">
    <source>
        <dbReference type="EMBL" id="GEB83274.1"/>
    </source>
</evidence>
<gene>
    <name evidence="2" type="ORF">AOR01nite_17510</name>
</gene>
<dbReference type="AlphaFoldDB" id="A0A4Y3TNB6"/>
<comment type="caution">
    <text evidence="2">The sequence shown here is derived from an EMBL/GenBank/DDBJ whole genome shotgun (WGS) entry which is preliminary data.</text>
</comment>
<evidence type="ECO:0000313" key="3">
    <source>
        <dbReference type="Proteomes" id="UP000317617"/>
    </source>
</evidence>
<sequence length="79" mass="9079">MPMWTQHVAPTNSEVSIPSIRKNSSSAVGLVLKKQQDRADEIHNPTPEANRPQLIPQKGDENATRLQYIIRRAKEYWNK</sequence>
<dbReference type="EMBL" id="BJMU01000008">
    <property type="protein sequence ID" value="GEB83274.1"/>
    <property type="molecule type" value="Genomic_DNA"/>
</dbReference>
<accession>A0A4Y3TNB6</accession>
<reference evidence="2 3" key="1">
    <citation type="submission" date="2019-06" db="EMBL/GenBank/DDBJ databases">
        <title>Whole genome shotgun sequence of Acetobacter orleanensis NBRC 13752.</title>
        <authorList>
            <person name="Hosoyama A."/>
            <person name="Uohara A."/>
            <person name="Ohji S."/>
            <person name="Ichikawa N."/>
        </authorList>
    </citation>
    <scope>NUCLEOTIDE SEQUENCE [LARGE SCALE GENOMIC DNA]</scope>
    <source>
        <strain evidence="2 3">NBRC 13752</strain>
    </source>
</reference>
<dbReference type="STRING" id="104099.AD949_09280"/>